<evidence type="ECO:0000313" key="1">
    <source>
        <dbReference type="EMBL" id="NSG87412.1"/>
    </source>
</evidence>
<proteinExistence type="predicted"/>
<reference evidence="1 2" key="1">
    <citation type="journal article" date="2020" name="Cell Host Microbe">
        <title>Functional and Genomic Variation between Human-Derived Isolates of Lachnospiraceae Reveals Inter- and Intra-Species Diversity.</title>
        <authorList>
            <person name="Sorbara M.T."/>
            <person name="Littmann E.R."/>
            <person name="Fontana E."/>
            <person name="Moody T.U."/>
            <person name="Kohout C.E."/>
            <person name="Gjonbalaj M."/>
            <person name="Eaton V."/>
            <person name="Seok R."/>
            <person name="Leiner I.M."/>
            <person name="Pamer E.G."/>
        </authorList>
    </citation>
    <scope>NUCLEOTIDE SEQUENCE [LARGE SCALE GENOMIC DNA]</scope>
    <source>
        <strain evidence="1 2">MSK.17.74</strain>
    </source>
</reference>
<dbReference type="Proteomes" id="UP001644719">
    <property type="component" value="Unassembled WGS sequence"/>
</dbReference>
<organism evidence="1 2">
    <name type="scientific">Blautia faecis</name>
    <dbReference type="NCBI Taxonomy" id="871665"/>
    <lineage>
        <taxon>Bacteria</taxon>
        <taxon>Bacillati</taxon>
        <taxon>Bacillota</taxon>
        <taxon>Clostridia</taxon>
        <taxon>Lachnospirales</taxon>
        <taxon>Lachnospiraceae</taxon>
        <taxon>Blautia</taxon>
    </lineage>
</organism>
<name>A0ABX2HBT7_9FIRM</name>
<accession>A0ABX2HBT7</accession>
<gene>
    <name evidence="1" type="ORF">G5B17_18830</name>
</gene>
<comment type="caution">
    <text evidence="1">The sequence shown here is derived from an EMBL/GenBank/DDBJ whole genome shotgun (WGS) entry which is preliminary data.</text>
</comment>
<keyword evidence="2" id="KW-1185">Reference proteome</keyword>
<sequence length="142" mass="15993">MDFTEDDIAQLGMTPLMGGQMSRKDKIKEGILIAKEERNDMADKVMAMLYTLADKFLDGIELDEIKEAMVMTRLGQMILDDGIRIGELRGREAGINEGSEETQKRMDSLINILLTSNRTDDCLKASKDAAYRKKIMDELGIK</sequence>
<evidence type="ECO:0000313" key="2">
    <source>
        <dbReference type="Proteomes" id="UP001644719"/>
    </source>
</evidence>
<protein>
    <submittedName>
        <fullName evidence="1">Uncharacterized protein</fullName>
    </submittedName>
</protein>
<dbReference type="EMBL" id="JAAITS010000075">
    <property type="protein sequence ID" value="NSG87412.1"/>
    <property type="molecule type" value="Genomic_DNA"/>
</dbReference>
<dbReference type="RefSeq" id="WP_148461819.1">
    <property type="nucleotide sequence ID" value="NZ_JAAITS010000075.1"/>
</dbReference>